<feature type="transmembrane region" description="Helical" evidence="6">
    <location>
        <begin position="274"/>
        <end position="300"/>
    </location>
</feature>
<evidence type="ECO:0000256" key="1">
    <source>
        <dbReference type="ARBA" id="ARBA00004141"/>
    </source>
</evidence>
<evidence type="ECO:0000313" key="8">
    <source>
        <dbReference type="EMBL" id="TCP30015.1"/>
    </source>
</evidence>
<keyword evidence="2" id="KW-0813">Transport</keyword>
<comment type="caution">
    <text evidence="8">The sequence shown here is derived from an EMBL/GenBank/DDBJ whole genome shotgun (WGS) entry which is preliminary data.</text>
</comment>
<keyword evidence="9" id="KW-1185">Reference proteome</keyword>
<dbReference type="PANTHER" id="PTHR43839:SF3">
    <property type="entry name" value="OLIGOPEPTIDE ABC TRANSPORTER, PERMEASE PROTEIN"/>
    <property type="match status" value="1"/>
</dbReference>
<gene>
    <name evidence="8" type="ORF">EV207_107109</name>
</gene>
<dbReference type="GO" id="GO:0016020">
    <property type="term" value="C:membrane"/>
    <property type="evidence" value="ECO:0007669"/>
    <property type="project" value="UniProtKB-SubCell"/>
</dbReference>
<feature type="transmembrane region" description="Helical" evidence="6">
    <location>
        <begin position="157"/>
        <end position="176"/>
    </location>
</feature>
<name>A0A4R2P865_9BACL</name>
<dbReference type="Proteomes" id="UP000295416">
    <property type="component" value="Unassembled WGS sequence"/>
</dbReference>
<keyword evidence="5 6" id="KW-0472">Membrane</keyword>
<dbReference type="SUPFAM" id="SSF161098">
    <property type="entry name" value="MetI-like"/>
    <property type="match status" value="1"/>
</dbReference>
<evidence type="ECO:0000256" key="3">
    <source>
        <dbReference type="ARBA" id="ARBA00022692"/>
    </source>
</evidence>
<evidence type="ECO:0000313" key="9">
    <source>
        <dbReference type="Proteomes" id="UP000295416"/>
    </source>
</evidence>
<dbReference type="PANTHER" id="PTHR43839">
    <property type="entry name" value="OPPC IN A BINDING PROTEIN-DEPENDENT TRANSPORT SYSTEM"/>
    <property type="match status" value="1"/>
</dbReference>
<protein>
    <submittedName>
        <fullName evidence="8">Peptide/nickel transport system permease protein</fullName>
    </submittedName>
</protein>
<keyword evidence="3 6" id="KW-0812">Transmembrane</keyword>
<evidence type="ECO:0000256" key="2">
    <source>
        <dbReference type="ARBA" id="ARBA00022448"/>
    </source>
</evidence>
<dbReference type="PROSITE" id="PS50928">
    <property type="entry name" value="ABC_TM1"/>
    <property type="match status" value="1"/>
</dbReference>
<evidence type="ECO:0000256" key="5">
    <source>
        <dbReference type="ARBA" id="ARBA00023136"/>
    </source>
</evidence>
<feature type="transmembrane region" description="Helical" evidence="6">
    <location>
        <begin position="124"/>
        <end position="145"/>
    </location>
</feature>
<dbReference type="Gene3D" id="1.10.3720.10">
    <property type="entry name" value="MetI-like"/>
    <property type="match status" value="1"/>
</dbReference>
<dbReference type="EMBL" id="SLXK01000007">
    <property type="protein sequence ID" value="TCP30015.1"/>
    <property type="molecule type" value="Genomic_DNA"/>
</dbReference>
<feature type="transmembrane region" description="Helical" evidence="6">
    <location>
        <begin position="84"/>
        <end position="112"/>
    </location>
</feature>
<evidence type="ECO:0000256" key="4">
    <source>
        <dbReference type="ARBA" id="ARBA00022989"/>
    </source>
</evidence>
<comment type="subcellular location">
    <subcellularLocation>
        <location evidence="1">Membrane</location>
        <topology evidence="1">Multi-pass membrane protein</topology>
    </subcellularLocation>
</comment>
<dbReference type="InterPro" id="IPR035906">
    <property type="entry name" value="MetI-like_sf"/>
</dbReference>
<proteinExistence type="predicted"/>
<dbReference type="CDD" id="cd06261">
    <property type="entry name" value="TM_PBP2"/>
    <property type="match status" value="1"/>
</dbReference>
<accession>A0A4R2P865</accession>
<dbReference type="InterPro" id="IPR000515">
    <property type="entry name" value="MetI-like"/>
</dbReference>
<feature type="transmembrane region" description="Helical" evidence="6">
    <location>
        <begin position="227"/>
        <end position="245"/>
    </location>
</feature>
<dbReference type="AlphaFoldDB" id="A0A4R2P865"/>
<feature type="transmembrane region" description="Helical" evidence="6">
    <location>
        <begin position="14"/>
        <end position="35"/>
    </location>
</feature>
<evidence type="ECO:0000259" key="7">
    <source>
        <dbReference type="PROSITE" id="PS50928"/>
    </source>
</evidence>
<sequence>MVTYNMALFKNKHFLIGFSFIIILLTSSFVNQIIFGDNIITEKLQYKGGELVGTPPFPPSWHHPFGTDTASQDLLQMVIYGAKFTIITALVVTICRMVISIIIGVFTALYFPRIKKWLTEFGEAFHFFPGTLLTFFLVVSVLTMAYGGFKYPFMQRWGFEVFIMTIIALPTLTMVISEETDRLKSQQFIDASRLLGAGNLHIAKWHISPFIRHNLLILAAEQFMNSLLILAHLGVLKVFLGGTWIDYSPIKQPPRTVSMEWSGLIGSKLDNLLIYPWITLTPIIFFTLTILAVHSMIIGINQQDNKHLNL</sequence>
<evidence type="ECO:0000256" key="6">
    <source>
        <dbReference type="SAM" id="Phobius"/>
    </source>
</evidence>
<feature type="domain" description="ABC transmembrane type-1" evidence="7">
    <location>
        <begin position="86"/>
        <end position="297"/>
    </location>
</feature>
<keyword evidence="4 6" id="KW-1133">Transmembrane helix</keyword>
<dbReference type="GO" id="GO:0055085">
    <property type="term" value="P:transmembrane transport"/>
    <property type="evidence" value="ECO:0007669"/>
    <property type="project" value="InterPro"/>
</dbReference>
<reference evidence="8 9" key="1">
    <citation type="submission" date="2019-03" db="EMBL/GenBank/DDBJ databases">
        <title>Genomic Encyclopedia of Type Strains, Phase IV (KMG-IV): sequencing the most valuable type-strain genomes for metagenomic binning, comparative biology and taxonomic classification.</title>
        <authorList>
            <person name="Goeker M."/>
        </authorList>
    </citation>
    <scope>NUCLEOTIDE SEQUENCE [LARGE SCALE GENOMIC DNA]</scope>
    <source>
        <strain evidence="8 9">DSM 19377</strain>
    </source>
</reference>
<organism evidence="8 9">
    <name type="scientific">Scopulibacillus darangshiensis</name>
    <dbReference type="NCBI Taxonomy" id="442528"/>
    <lineage>
        <taxon>Bacteria</taxon>
        <taxon>Bacillati</taxon>
        <taxon>Bacillota</taxon>
        <taxon>Bacilli</taxon>
        <taxon>Bacillales</taxon>
        <taxon>Sporolactobacillaceae</taxon>
        <taxon>Scopulibacillus</taxon>
    </lineage>
</organism>